<organism evidence="2">
    <name type="scientific">freshwater metagenome</name>
    <dbReference type="NCBI Taxonomy" id="449393"/>
    <lineage>
        <taxon>unclassified sequences</taxon>
        <taxon>metagenomes</taxon>
        <taxon>ecological metagenomes</taxon>
    </lineage>
</organism>
<proteinExistence type="predicted"/>
<keyword evidence="1" id="KW-0472">Membrane</keyword>
<dbReference type="InterPro" id="IPR008407">
    <property type="entry name" value="Brnchd-chn_aa_trnsp_AzlD"/>
</dbReference>
<dbReference type="AlphaFoldDB" id="A0A6J5ZEG7"/>
<dbReference type="Pfam" id="PF05437">
    <property type="entry name" value="AzlD"/>
    <property type="match status" value="1"/>
</dbReference>
<name>A0A6J5ZEG7_9ZZZZ</name>
<accession>A0A6J5ZEG7</accession>
<sequence length="104" mass="11153">MTMWLTVLGGSLGCYLLKYVGAAIPESFLENPFVKRVVMLLPISLLSALVAVQTFAHGQTLMLDARVPAVAAATVALWQKRSFITVVLTAAIVAGTLRYFGLAQ</sequence>
<evidence type="ECO:0000313" key="2">
    <source>
        <dbReference type="EMBL" id="CAB4338003.1"/>
    </source>
</evidence>
<gene>
    <name evidence="2" type="ORF">UFOPK3770_00718</name>
</gene>
<protein>
    <submittedName>
        <fullName evidence="2">Unannotated protein</fullName>
    </submittedName>
</protein>
<feature type="transmembrane region" description="Helical" evidence="1">
    <location>
        <begin position="83"/>
        <end position="101"/>
    </location>
</feature>
<keyword evidence="1" id="KW-0812">Transmembrane</keyword>
<reference evidence="2" key="1">
    <citation type="submission" date="2020-05" db="EMBL/GenBank/DDBJ databases">
        <authorList>
            <person name="Chiriac C."/>
            <person name="Salcher M."/>
            <person name="Ghai R."/>
            <person name="Kavagutti S V."/>
        </authorList>
    </citation>
    <scope>NUCLEOTIDE SEQUENCE</scope>
</reference>
<feature type="transmembrane region" description="Helical" evidence="1">
    <location>
        <begin position="38"/>
        <end position="56"/>
    </location>
</feature>
<evidence type="ECO:0000256" key="1">
    <source>
        <dbReference type="SAM" id="Phobius"/>
    </source>
</evidence>
<dbReference type="EMBL" id="CAESAJ010000066">
    <property type="protein sequence ID" value="CAB4338003.1"/>
    <property type="molecule type" value="Genomic_DNA"/>
</dbReference>
<keyword evidence="1" id="KW-1133">Transmembrane helix</keyword>